<accession>A0ABS3CEL4</accession>
<reference evidence="2 3" key="1">
    <citation type="submission" date="2021-03" db="EMBL/GenBank/DDBJ databases">
        <title>novel species isolated from a fishpond in China.</title>
        <authorList>
            <person name="Lu H."/>
            <person name="Cai Z."/>
        </authorList>
    </citation>
    <scope>NUCLEOTIDE SEQUENCE [LARGE SCALE GENOMIC DNA]</scope>
    <source>
        <strain evidence="2 3">YJ13C</strain>
    </source>
</reference>
<organism evidence="2 3">
    <name type="scientific">Algoriphagus pacificus</name>
    <dbReference type="NCBI Taxonomy" id="2811234"/>
    <lineage>
        <taxon>Bacteria</taxon>
        <taxon>Pseudomonadati</taxon>
        <taxon>Bacteroidota</taxon>
        <taxon>Cytophagia</taxon>
        <taxon>Cytophagales</taxon>
        <taxon>Cyclobacteriaceae</taxon>
        <taxon>Algoriphagus</taxon>
    </lineage>
</organism>
<dbReference type="RefSeq" id="WP_206585922.1">
    <property type="nucleotide sequence ID" value="NZ_JAFKCU010000002.1"/>
</dbReference>
<dbReference type="InterPro" id="IPR002761">
    <property type="entry name" value="Diphthami_syn_dom"/>
</dbReference>
<dbReference type="CDD" id="cd01994">
    <property type="entry name" value="AANH_PF0828-like"/>
    <property type="match status" value="1"/>
</dbReference>
<evidence type="ECO:0000313" key="2">
    <source>
        <dbReference type="EMBL" id="MBN7815235.1"/>
    </source>
</evidence>
<sequence length="248" mass="28555">MSQNKAIFNWSGGKDSALALYKIQQSQNFEILTLLTSISQKFERISMHGVRKELLVLQAKSLKIPLTEMVVPDMPTMEAYEQAMRNTLNPLINQGATHSIFGDIFLEDLRTYRENKLAEVGLEGVFPLWKQPTDRLIQEFLDLGFKTITTCVNEKYLSQDFAGRIIDEDFLKDLPKTVDPCGENGEFHTFVFDGPIFENPIPFEVGETIYRKYEAPKKENSEDCFQDDHKKEDPYAFGFWFTDLIGIE</sequence>
<dbReference type="Gene3D" id="3.90.1490.10">
    <property type="entry name" value="putative n-type atp pyrophosphatase, domain 2"/>
    <property type="match status" value="1"/>
</dbReference>
<gene>
    <name evidence="2" type="ORF">J0A69_07345</name>
</gene>
<evidence type="ECO:0000259" key="1">
    <source>
        <dbReference type="Pfam" id="PF01902"/>
    </source>
</evidence>
<dbReference type="InterPro" id="IPR014729">
    <property type="entry name" value="Rossmann-like_a/b/a_fold"/>
</dbReference>
<dbReference type="NCBIfam" id="TIGR00290">
    <property type="entry name" value="MJ0570_dom"/>
    <property type="match status" value="1"/>
</dbReference>
<feature type="domain" description="Diphthamide synthase" evidence="1">
    <location>
        <begin position="5"/>
        <end position="201"/>
    </location>
</feature>
<dbReference type="InterPro" id="IPR030662">
    <property type="entry name" value="DPH6/MJ0570"/>
</dbReference>
<dbReference type="SUPFAM" id="SSF52402">
    <property type="entry name" value="Adenine nucleotide alpha hydrolases-like"/>
    <property type="match status" value="1"/>
</dbReference>
<dbReference type="EC" id="6.3.1.14" evidence="2"/>
<name>A0ABS3CEL4_9BACT</name>
<evidence type="ECO:0000313" key="3">
    <source>
        <dbReference type="Proteomes" id="UP000664480"/>
    </source>
</evidence>
<dbReference type="Pfam" id="PF01902">
    <property type="entry name" value="Diphthami_syn_2"/>
    <property type="match status" value="1"/>
</dbReference>
<dbReference type="PIRSF" id="PIRSF039123">
    <property type="entry name" value="Diphthamide_synthase"/>
    <property type="match status" value="1"/>
</dbReference>
<dbReference type="GO" id="GO:0017178">
    <property type="term" value="F:diphthine-ammonia ligase activity"/>
    <property type="evidence" value="ECO:0007669"/>
    <property type="project" value="UniProtKB-EC"/>
</dbReference>
<protein>
    <submittedName>
        <fullName evidence="2">Diphthine--ammonia ligase</fullName>
        <ecNumber evidence="2">6.3.1.14</ecNumber>
    </submittedName>
</protein>
<comment type="caution">
    <text evidence="2">The sequence shown here is derived from an EMBL/GenBank/DDBJ whole genome shotgun (WGS) entry which is preliminary data.</text>
</comment>
<dbReference type="Proteomes" id="UP000664480">
    <property type="component" value="Unassembled WGS sequence"/>
</dbReference>
<dbReference type="EMBL" id="JAFKCU010000002">
    <property type="protein sequence ID" value="MBN7815235.1"/>
    <property type="molecule type" value="Genomic_DNA"/>
</dbReference>
<keyword evidence="2" id="KW-0436">Ligase</keyword>
<proteinExistence type="predicted"/>
<dbReference type="Gene3D" id="3.40.50.620">
    <property type="entry name" value="HUPs"/>
    <property type="match status" value="1"/>
</dbReference>
<keyword evidence="3" id="KW-1185">Reference proteome</keyword>